<name>A0A6J5NVG9_9CAUD</name>
<reference evidence="2" key="1">
    <citation type="submission" date="2020-04" db="EMBL/GenBank/DDBJ databases">
        <authorList>
            <person name="Chiriac C."/>
            <person name="Salcher M."/>
            <person name="Ghai R."/>
            <person name="Kavagutti S V."/>
        </authorList>
    </citation>
    <scope>NUCLEOTIDE SEQUENCE</scope>
</reference>
<dbReference type="EMBL" id="LR796418">
    <property type="protein sequence ID" value="CAB4143765.1"/>
    <property type="molecule type" value="Genomic_DNA"/>
</dbReference>
<protein>
    <submittedName>
        <fullName evidence="2">Uncharacterized protein</fullName>
    </submittedName>
</protein>
<evidence type="ECO:0000313" key="1">
    <source>
        <dbReference type="EMBL" id="CAB4143765.1"/>
    </source>
</evidence>
<accession>A0A6J5NVG9</accession>
<organism evidence="2">
    <name type="scientific">uncultured Caudovirales phage</name>
    <dbReference type="NCBI Taxonomy" id="2100421"/>
    <lineage>
        <taxon>Viruses</taxon>
        <taxon>Duplodnaviria</taxon>
        <taxon>Heunggongvirae</taxon>
        <taxon>Uroviricota</taxon>
        <taxon>Caudoviricetes</taxon>
        <taxon>Peduoviridae</taxon>
        <taxon>Maltschvirus</taxon>
        <taxon>Maltschvirus maltsch</taxon>
    </lineage>
</organism>
<evidence type="ECO:0000313" key="2">
    <source>
        <dbReference type="EMBL" id="CAB4163013.1"/>
    </source>
</evidence>
<dbReference type="EMBL" id="LR796737">
    <property type="protein sequence ID" value="CAB4163013.1"/>
    <property type="molecule type" value="Genomic_DNA"/>
</dbReference>
<proteinExistence type="predicted"/>
<sequence length="209" mass="24155">MITLNQFQTADQLNEFAANFIDYDNPKLQVLTNEYAYYLSTKKYIALKAEFVREPLTEEQWLAGIDYKNSLYFSENVRLFVGSRKAFFTEFGFYDYLPSVIDVMIACFAHTGAIKNYGTGHGTALLVDTKDFTIDQPTFENIVNSISQPIVDPKSLIIDRQLTSQRILAEDLEFYKKIHTNAIDTIGLLRNKITQLENQNYITTQLTWR</sequence>
<gene>
    <name evidence="1" type="ORF">UFOVP436_229</name>
    <name evidence="2" type="ORF">UFOVP784_229</name>
</gene>